<gene>
    <name evidence="3" type="primary">CTB11</name>
    <name evidence="3" type="ORF">Bhyg_08086</name>
</gene>
<dbReference type="InterPro" id="IPR000782">
    <property type="entry name" value="FAS1_domain"/>
</dbReference>
<dbReference type="GO" id="GO:0050839">
    <property type="term" value="F:cell adhesion molecule binding"/>
    <property type="evidence" value="ECO:0007669"/>
    <property type="project" value="TreeGrafter"/>
</dbReference>
<keyword evidence="4" id="KW-1185">Reference proteome</keyword>
<feature type="domain" description="FAS1" evidence="2">
    <location>
        <begin position="387"/>
        <end position="518"/>
    </location>
</feature>
<dbReference type="InterPro" id="IPR050904">
    <property type="entry name" value="Adhesion/Biosynth-related"/>
</dbReference>
<feature type="signal peptide" evidence="1">
    <location>
        <begin position="1"/>
        <end position="22"/>
    </location>
</feature>
<dbReference type="Gene3D" id="2.30.180.10">
    <property type="entry name" value="FAS1 domain"/>
    <property type="match status" value="2"/>
</dbReference>
<evidence type="ECO:0000313" key="3">
    <source>
        <dbReference type="EMBL" id="KAJ6643130.1"/>
    </source>
</evidence>
<dbReference type="Pfam" id="PF02469">
    <property type="entry name" value="Fasciclin"/>
    <property type="match status" value="2"/>
</dbReference>
<name>A0A9Q0N420_9DIPT</name>
<keyword evidence="1" id="KW-0732">Signal</keyword>
<dbReference type="GO" id="GO:0030198">
    <property type="term" value="P:extracellular matrix organization"/>
    <property type="evidence" value="ECO:0007669"/>
    <property type="project" value="TreeGrafter"/>
</dbReference>
<dbReference type="SMART" id="SM00554">
    <property type="entry name" value="FAS1"/>
    <property type="match status" value="2"/>
</dbReference>
<accession>A0A9Q0N420</accession>
<evidence type="ECO:0000259" key="2">
    <source>
        <dbReference type="PROSITE" id="PS50213"/>
    </source>
</evidence>
<organism evidence="3 4">
    <name type="scientific">Pseudolycoriella hygida</name>
    <dbReference type="NCBI Taxonomy" id="35572"/>
    <lineage>
        <taxon>Eukaryota</taxon>
        <taxon>Metazoa</taxon>
        <taxon>Ecdysozoa</taxon>
        <taxon>Arthropoda</taxon>
        <taxon>Hexapoda</taxon>
        <taxon>Insecta</taxon>
        <taxon>Pterygota</taxon>
        <taxon>Neoptera</taxon>
        <taxon>Endopterygota</taxon>
        <taxon>Diptera</taxon>
        <taxon>Nematocera</taxon>
        <taxon>Sciaroidea</taxon>
        <taxon>Sciaridae</taxon>
        <taxon>Pseudolycoriella</taxon>
    </lineage>
</organism>
<dbReference type="PANTHER" id="PTHR10900:SF124">
    <property type="entry name" value="FI05614P"/>
    <property type="match status" value="1"/>
</dbReference>
<dbReference type="OrthoDB" id="286301at2759"/>
<feature type="domain" description="FAS1" evidence="2">
    <location>
        <begin position="220"/>
        <end position="354"/>
    </location>
</feature>
<feature type="chain" id="PRO_5040142901" evidence="1">
    <location>
        <begin position="23"/>
        <end position="590"/>
    </location>
</feature>
<dbReference type="EMBL" id="WJQU01000002">
    <property type="protein sequence ID" value="KAJ6643130.1"/>
    <property type="molecule type" value="Genomic_DNA"/>
</dbReference>
<dbReference type="Proteomes" id="UP001151699">
    <property type="component" value="Chromosome B"/>
</dbReference>
<evidence type="ECO:0000256" key="1">
    <source>
        <dbReference type="SAM" id="SignalP"/>
    </source>
</evidence>
<dbReference type="FunFam" id="2.30.180.10:FF:000037">
    <property type="entry name" value="Uncharacterized protein, isoform A"/>
    <property type="match status" value="1"/>
</dbReference>
<dbReference type="AlphaFoldDB" id="A0A9Q0N420"/>
<dbReference type="SUPFAM" id="SSF82153">
    <property type="entry name" value="FAS1 domain"/>
    <property type="match status" value="2"/>
</dbReference>
<comment type="caution">
    <text evidence="3">The sequence shown here is derived from an EMBL/GenBank/DDBJ whole genome shotgun (WGS) entry which is preliminary data.</text>
</comment>
<dbReference type="GO" id="GO:0005615">
    <property type="term" value="C:extracellular space"/>
    <property type="evidence" value="ECO:0007669"/>
    <property type="project" value="TreeGrafter"/>
</dbReference>
<dbReference type="PANTHER" id="PTHR10900">
    <property type="entry name" value="PERIOSTIN-RELATED"/>
    <property type="match status" value="1"/>
</dbReference>
<dbReference type="PROSITE" id="PS50213">
    <property type="entry name" value="FAS1"/>
    <property type="match status" value="2"/>
</dbReference>
<evidence type="ECO:0000313" key="4">
    <source>
        <dbReference type="Proteomes" id="UP001151699"/>
    </source>
</evidence>
<dbReference type="GO" id="GO:0031012">
    <property type="term" value="C:extracellular matrix"/>
    <property type="evidence" value="ECO:0007669"/>
    <property type="project" value="TreeGrafter"/>
</dbReference>
<dbReference type="InterPro" id="IPR036378">
    <property type="entry name" value="FAS1_dom_sf"/>
</dbReference>
<dbReference type="GO" id="GO:0007155">
    <property type="term" value="P:cell adhesion"/>
    <property type="evidence" value="ECO:0007669"/>
    <property type="project" value="TreeGrafter"/>
</dbReference>
<proteinExistence type="predicted"/>
<protein>
    <submittedName>
        <fullName evidence="3">Fasciclin-like arabinogalactan protein CTB11</fullName>
    </submittedName>
</protein>
<sequence>MIAINTVLVTTLVAHCFVLIQCNEVQQHSSNECSKHEFKNKDILMENVVPDLSELLNPVENKSNEDLADILAVWKSIKDENIVVQDMPFTVIIPKVNIKTIEKERLKEFLFEHLIPGKSLSVFNEDDVYGNCNKHEICLKKLKHVNESTWTVNGLKVIRTATMTNGSSIIYIDGVLSDRKMLFSKRNIQETNRYNEPQRLEMKNATKEEITNQRNRRNKQNVLMNFLNGMKSGTKVFQHFLTKSNLSQQMSDSPYAILIPSDNAFQRWHPIDWGFYPFSVQEFTEDILRNHFIQTKSPLRMTDIERMERELSFKTIGGETVTFRNNPVTVNNVPILANFDLPNGNQVYLISEVLFMSEAVVSRLHQMHKDKETPPLLAFPWFGAQFLSHSFLALERDSRFNQIVRYMNTADIAQYVSGANYTFFVPTDEAFEKCGLANLPENTLASEKGIQLLLNHFVKGRLYDRDLKNEEIFETIGGGALRINRKPAGNVTVNQANIIETEIFVYNLGTMFYIDEVLYSELLTEATKLDSNRNRQQKNYNYKYSTLPDVETVPHEFTEQGGTEDDVLFQDDEIVTPRALPVRYMAYPYP</sequence>
<reference evidence="3" key="1">
    <citation type="submission" date="2022-07" db="EMBL/GenBank/DDBJ databases">
        <authorList>
            <person name="Trinca V."/>
            <person name="Uliana J.V.C."/>
            <person name="Torres T.T."/>
            <person name="Ward R.J."/>
            <person name="Monesi N."/>
        </authorList>
    </citation>
    <scope>NUCLEOTIDE SEQUENCE</scope>
    <source>
        <strain evidence="3">HSMRA1968</strain>
        <tissue evidence="3">Whole embryos</tissue>
    </source>
</reference>